<dbReference type="EMBL" id="JAGRRH010000009">
    <property type="protein sequence ID" value="KAG7365586.1"/>
    <property type="molecule type" value="Genomic_DNA"/>
</dbReference>
<protein>
    <submittedName>
        <fullName evidence="2">Uncharacterized protein</fullName>
    </submittedName>
</protein>
<organism evidence="2 3">
    <name type="scientific">Nitzschia inconspicua</name>
    <dbReference type="NCBI Taxonomy" id="303405"/>
    <lineage>
        <taxon>Eukaryota</taxon>
        <taxon>Sar</taxon>
        <taxon>Stramenopiles</taxon>
        <taxon>Ochrophyta</taxon>
        <taxon>Bacillariophyta</taxon>
        <taxon>Bacillariophyceae</taxon>
        <taxon>Bacillariophycidae</taxon>
        <taxon>Bacillariales</taxon>
        <taxon>Bacillariaceae</taxon>
        <taxon>Nitzschia</taxon>
    </lineage>
</organism>
<feature type="compositionally biased region" description="Polar residues" evidence="1">
    <location>
        <begin position="1"/>
        <end position="10"/>
    </location>
</feature>
<evidence type="ECO:0000313" key="3">
    <source>
        <dbReference type="Proteomes" id="UP000693970"/>
    </source>
</evidence>
<comment type="caution">
    <text evidence="2">The sequence shown here is derived from an EMBL/GenBank/DDBJ whole genome shotgun (WGS) entry which is preliminary data.</text>
</comment>
<gene>
    <name evidence="2" type="ORF">IV203_038790</name>
</gene>
<sequence length="200" mass="22572">MPNNAATKSSFRVPARNFDKNGKDHQLVHALAKGKRTGSIGCWRKKHNKEVSERNKHVDNDGKYHGLKAKASERNGLEDEDVLDEPDEGIEDLSDEVSRMGIGSSDDDAETMGFKSIRFSPAITSRLLVEVLQERREIITFNLFFLMCWINGRMNTFNHESVSRFMVFLVMHSQSNNVLNNVCRRTNNISATAGLCQNGI</sequence>
<evidence type="ECO:0000313" key="2">
    <source>
        <dbReference type="EMBL" id="KAG7365586.1"/>
    </source>
</evidence>
<name>A0A9K3LRF5_9STRA</name>
<evidence type="ECO:0000256" key="1">
    <source>
        <dbReference type="SAM" id="MobiDB-lite"/>
    </source>
</evidence>
<feature type="region of interest" description="Disordered" evidence="1">
    <location>
        <begin position="1"/>
        <end position="20"/>
    </location>
</feature>
<dbReference type="Proteomes" id="UP000693970">
    <property type="component" value="Unassembled WGS sequence"/>
</dbReference>
<accession>A0A9K3LRF5</accession>
<keyword evidence="3" id="KW-1185">Reference proteome</keyword>
<reference evidence="2" key="1">
    <citation type="journal article" date="2021" name="Sci. Rep.">
        <title>Diploid genomic architecture of Nitzschia inconspicua, an elite biomass production diatom.</title>
        <authorList>
            <person name="Oliver A."/>
            <person name="Podell S."/>
            <person name="Pinowska A."/>
            <person name="Traller J.C."/>
            <person name="Smith S.R."/>
            <person name="McClure R."/>
            <person name="Beliaev A."/>
            <person name="Bohutskyi P."/>
            <person name="Hill E.A."/>
            <person name="Rabines A."/>
            <person name="Zheng H."/>
            <person name="Allen L.Z."/>
            <person name="Kuo A."/>
            <person name="Grigoriev I.V."/>
            <person name="Allen A.E."/>
            <person name="Hazlebeck D."/>
            <person name="Allen E.E."/>
        </authorList>
    </citation>
    <scope>NUCLEOTIDE SEQUENCE</scope>
    <source>
        <strain evidence="2">Hildebrandi</strain>
    </source>
</reference>
<dbReference type="AlphaFoldDB" id="A0A9K3LRF5"/>
<proteinExistence type="predicted"/>
<reference evidence="2" key="2">
    <citation type="submission" date="2021-04" db="EMBL/GenBank/DDBJ databases">
        <authorList>
            <person name="Podell S."/>
        </authorList>
    </citation>
    <scope>NUCLEOTIDE SEQUENCE</scope>
    <source>
        <strain evidence="2">Hildebrandi</strain>
    </source>
</reference>